<evidence type="ECO:0000256" key="5">
    <source>
        <dbReference type="SAM" id="MobiDB-lite"/>
    </source>
</evidence>
<keyword evidence="3" id="KW-0863">Zinc-finger</keyword>
<dbReference type="PANTHER" id="PTHR46288">
    <property type="entry name" value="PHORBOL-ESTER/DAG-TYPE DOMAIN-CONTAINING PROTEIN"/>
    <property type="match status" value="1"/>
</dbReference>
<evidence type="ECO:0000259" key="6">
    <source>
        <dbReference type="PROSITE" id="PS50081"/>
    </source>
</evidence>
<sequence>MENEQFSHESHGHALTFYEESEEKLKTIAKLSGEEVGSPLCYGCFETIHGPAYFCEICGDFWLHKSCFELPSQLTKHSLHSIHSLTLIVRPPSLAGFFVCDGCRDMSPGFAFHCKACRFNLDVKCAISTDGEDLRSRKGVKDTEIPYFGDEHLLVSFNAKQEVEKTCTGCQLILSGPAYGCLDCEFYLHESCKDMPSEIQHPYHPPHPLRAQVAEYGSECDACHMPIRKVFYRCSECDFNLHILCANRSLKVSSSLKYKGHEHDLYYFAASYFNEYSLCNTCRKVCKGSYYICLECKYYVHLDCIPLPRVVENDGHSRDYSHYLTLKDCFVEDDSGQYYCELCEKERDPTYHVYYCDQCPDRNPYLAHIECLMLELMKAELNSASTSAKMVDGGDVKGDTKCLALVKYTAIPPENQIKLKGFRHEHILVPDDEESEARRAYCSWCDGKIFGPGYICQQCSGKWHISCAKSPPQKTHFLHSQHTLTMFYPHYFEYFICDGCRDLCHDVATYHCRECHFFLDMKCASLPDDQCEQLKKTESKTIYFCHKHKLTRANCTARGIKEKCKVCQLRISGATYCCINCNFFLHESCLETPQEIQHQYHLQHPLLGRDFDGNPKNCRACNLQIWDIAYYCDICGFALHFTCATYLTSTLKHEFHREHTLYSFVASDLGDQGFIQSLEPQPSKGNFCCETCGNDCSGSFYRCVECNINRHLECIPLPFKVQQEDHHLDPLTLMENVVEDDSGEYYCEICEDKRNPNHPVYCCKMCKDNWFIAHIGCVIKEVKHGDTSLEILEWWNKDLGSDYEETSSKRDDGTSLSSHSDLESHAMGEHNTEGPGITELD</sequence>
<dbReference type="SMART" id="SM00109">
    <property type="entry name" value="C1"/>
    <property type="match status" value="7"/>
</dbReference>
<feature type="compositionally biased region" description="Basic and acidic residues" evidence="5">
    <location>
        <begin position="820"/>
        <end position="832"/>
    </location>
</feature>
<feature type="domain" description="Phorbol-ester/DAG-type" evidence="6">
    <location>
        <begin position="489"/>
        <end position="531"/>
    </location>
</feature>
<dbReference type="Pfam" id="PF03107">
    <property type="entry name" value="C1_2"/>
    <property type="match status" value="6"/>
</dbReference>
<dbReference type="InterPro" id="IPR001965">
    <property type="entry name" value="Znf_PHD"/>
</dbReference>
<keyword evidence="2" id="KW-0677">Repeat</keyword>
<comment type="caution">
    <text evidence="7">The sequence shown here is derived from an EMBL/GenBank/DDBJ whole genome shotgun (WGS) entry which is preliminary data.</text>
</comment>
<keyword evidence="1" id="KW-0479">Metal-binding</keyword>
<feature type="domain" description="Phorbol-ester/DAG-type" evidence="6">
    <location>
        <begin position="603"/>
        <end position="651"/>
    </location>
</feature>
<evidence type="ECO:0000256" key="2">
    <source>
        <dbReference type="ARBA" id="ARBA00022737"/>
    </source>
</evidence>
<gene>
    <name evidence="7" type="ORF">D5086_0000072340</name>
</gene>
<dbReference type="AlphaFoldDB" id="A0A4U5QLE5"/>
<dbReference type="GO" id="GO:0008270">
    <property type="term" value="F:zinc ion binding"/>
    <property type="evidence" value="ECO:0007669"/>
    <property type="project" value="UniProtKB-KW"/>
</dbReference>
<feature type="region of interest" description="Disordered" evidence="5">
    <location>
        <begin position="802"/>
        <end position="841"/>
    </location>
</feature>
<dbReference type="PROSITE" id="PS50081">
    <property type="entry name" value="ZF_DAG_PE_2"/>
    <property type="match status" value="2"/>
</dbReference>
<protein>
    <submittedName>
        <fullName evidence="7">DC1 domain-containing family protein</fullName>
    </submittedName>
</protein>
<accession>A0A4U5QLE5</accession>
<name>A0A4U5QLE5_POPAL</name>
<dbReference type="InterPro" id="IPR004146">
    <property type="entry name" value="DC1"/>
</dbReference>
<dbReference type="SUPFAM" id="SSF57889">
    <property type="entry name" value="Cysteine-rich domain"/>
    <property type="match status" value="6"/>
</dbReference>
<evidence type="ECO:0000256" key="1">
    <source>
        <dbReference type="ARBA" id="ARBA00022723"/>
    </source>
</evidence>
<dbReference type="SMART" id="SM00249">
    <property type="entry name" value="PHD"/>
    <property type="match status" value="6"/>
</dbReference>
<dbReference type="EMBL" id="RCHU01000205">
    <property type="protein sequence ID" value="TKS11553.1"/>
    <property type="molecule type" value="Genomic_DNA"/>
</dbReference>
<keyword evidence="4" id="KW-0862">Zinc</keyword>
<proteinExistence type="predicted"/>
<dbReference type="InterPro" id="IPR002219">
    <property type="entry name" value="PKC_DAG/PE"/>
</dbReference>
<evidence type="ECO:0000256" key="4">
    <source>
        <dbReference type="ARBA" id="ARBA00022833"/>
    </source>
</evidence>
<dbReference type="PANTHER" id="PTHR46288:SF86">
    <property type="entry name" value="PHORBOL-ESTER_DAG-TYPE DOMAIN-CONTAINING PROTEIN"/>
    <property type="match status" value="1"/>
</dbReference>
<evidence type="ECO:0000313" key="7">
    <source>
        <dbReference type="EMBL" id="TKS11553.1"/>
    </source>
</evidence>
<dbReference type="InterPro" id="IPR046349">
    <property type="entry name" value="C1-like_sf"/>
</dbReference>
<reference evidence="7" key="1">
    <citation type="submission" date="2018-10" db="EMBL/GenBank/DDBJ databases">
        <title>Population genomic analysis revealed the cold adaptation of white poplar.</title>
        <authorList>
            <person name="Liu Y.-J."/>
        </authorList>
    </citation>
    <scope>NUCLEOTIDE SEQUENCE [LARGE SCALE GENOMIC DNA]</scope>
    <source>
        <strain evidence="7">PAL-ZL1</strain>
    </source>
</reference>
<evidence type="ECO:0000256" key="3">
    <source>
        <dbReference type="ARBA" id="ARBA00022771"/>
    </source>
</evidence>
<feature type="compositionally biased region" description="Basic and acidic residues" evidence="5">
    <location>
        <begin position="802"/>
        <end position="813"/>
    </location>
</feature>
<organism evidence="7">
    <name type="scientific">Populus alba</name>
    <name type="common">White poplar</name>
    <dbReference type="NCBI Taxonomy" id="43335"/>
    <lineage>
        <taxon>Eukaryota</taxon>
        <taxon>Viridiplantae</taxon>
        <taxon>Streptophyta</taxon>
        <taxon>Embryophyta</taxon>
        <taxon>Tracheophyta</taxon>
        <taxon>Spermatophyta</taxon>
        <taxon>Magnoliopsida</taxon>
        <taxon>eudicotyledons</taxon>
        <taxon>Gunneridae</taxon>
        <taxon>Pentapetalae</taxon>
        <taxon>rosids</taxon>
        <taxon>fabids</taxon>
        <taxon>Malpighiales</taxon>
        <taxon>Salicaceae</taxon>
        <taxon>Saliceae</taxon>
        <taxon>Populus</taxon>
    </lineage>
</organism>